<dbReference type="AlphaFoldDB" id="A0A653CCS3"/>
<dbReference type="InterPro" id="IPR053308">
    <property type="entry name" value="Vago-like"/>
</dbReference>
<organism evidence="5 6">
    <name type="scientific">Callosobruchus maculatus</name>
    <name type="common">Southern cowpea weevil</name>
    <name type="synonym">Pulse bruchid</name>
    <dbReference type="NCBI Taxonomy" id="64391"/>
    <lineage>
        <taxon>Eukaryota</taxon>
        <taxon>Metazoa</taxon>
        <taxon>Ecdysozoa</taxon>
        <taxon>Arthropoda</taxon>
        <taxon>Hexapoda</taxon>
        <taxon>Insecta</taxon>
        <taxon>Pterygota</taxon>
        <taxon>Neoptera</taxon>
        <taxon>Endopterygota</taxon>
        <taxon>Coleoptera</taxon>
        <taxon>Polyphaga</taxon>
        <taxon>Cucujiformia</taxon>
        <taxon>Chrysomeloidea</taxon>
        <taxon>Chrysomelidae</taxon>
        <taxon>Bruchinae</taxon>
        <taxon>Bruchini</taxon>
        <taxon>Callosobruchus</taxon>
    </lineage>
</organism>
<evidence type="ECO:0000313" key="6">
    <source>
        <dbReference type="Proteomes" id="UP000410492"/>
    </source>
</evidence>
<keyword evidence="3" id="KW-0732">Signal</keyword>
<evidence type="ECO:0000256" key="1">
    <source>
        <dbReference type="ARBA" id="ARBA00004613"/>
    </source>
</evidence>
<dbReference type="PANTHER" id="PTHR39957:SF1">
    <property type="entry name" value="AT09846P1-RELATED"/>
    <property type="match status" value="1"/>
</dbReference>
<feature type="domain" description="Single" evidence="4">
    <location>
        <begin position="38"/>
        <end position="105"/>
    </location>
</feature>
<accession>A0A653CCS3</accession>
<comment type="subcellular location">
    <subcellularLocation>
        <location evidence="1">Secreted</location>
    </subcellularLocation>
</comment>
<proteinExistence type="predicted"/>
<dbReference type="Pfam" id="PF15430">
    <property type="entry name" value="SVWC"/>
    <property type="match status" value="1"/>
</dbReference>
<gene>
    <name evidence="5" type="ORF">CALMAC_LOCUS7940</name>
</gene>
<sequence>MGAFVYLLFILATVHFSTAYQEIIPNDPKVNNDPQYHCNTNEKGIGGLANNQTIRIKGDCAEATCKDDKQIIITGCSPVGPPPGCTVLPGDMKKPFPECCFIIACA</sequence>
<evidence type="ECO:0000259" key="4">
    <source>
        <dbReference type="SMART" id="SM01318"/>
    </source>
</evidence>
<feature type="signal peptide" evidence="3">
    <location>
        <begin position="1"/>
        <end position="19"/>
    </location>
</feature>
<dbReference type="EMBL" id="CAACVG010007451">
    <property type="protein sequence ID" value="VEN45513.1"/>
    <property type="molecule type" value="Genomic_DNA"/>
</dbReference>
<feature type="chain" id="PRO_5024935433" description="Single domain-containing protein" evidence="3">
    <location>
        <begin position="20"/>
        <end position="106"/>
    </location>
</feature>
<evidence type="ECO:0000256" key="3">
    <source>
        <dbReference type="SAM" id="SignalP"/>
    </source>
</evidence>
<dbReference type="SMART" id="SM01318">
    <property type="entry name" value="SVWC"/>
    <property type="match status" value="1"/>
</dbReference>
<dbReference type="Proteomes" id="UP000410492">
    <property type="component" value="Unassembled WGS sequence"/>
</dbReference>
<keyword evidence="2" id="KW-0964">Secreted</keyword>
<keyword evidence="6" id="KW-1185">Reference proteome</keyword>
<dbReference type="InterPro" id="IPR029277">
    <property type="entry name" value="SVWC_dom"/>
</dbReference>
<name>A0A653CCS3_CALMS</name>
<protein>
    <recommendedName>
        <fullName evidence="4">Single domain-containing protein</fullName>
    </recommendedName>
</protein>
<evidence type="ECO:0000313" key="5">
    <source>
        <dbReference type="EMBL" id="VEN45513.1"/>
    </source>
</evidence>
<dbReference type="GO" id="GO:0005576">
    <property type="term" value="C:extracellular region"/>
    <property type="evidence" value="ECO:0007669"/>
    <property type="project" value="UniProtKB-SubCell"/>
</dbReference>
<dbReference type="PANTHER" id="PTHR39957">
    <property type="entry name" value="AT09846P1-RELATED"/>
    <property type="match status" value="1"/>
</dbReference>
<dbReference type="OrthoDB" id="10064659at2759"/>
<evidence type="ECO:0000256" key="2">
    <source>
        <dbReference type="ARBA" id="ARBA00022525"/>
    </source>
</evidence>
<reference evidence="5 6" key="1">
    <citation type="submission" date="2019-01" db="EMBL/GenBank/DDBJ databases">
        <authorList>
            <person name="Sayadi A."/>
        </authorList>
    </citation>
    <scope>NUCLEOTIDE SEQUENCE [LARGE SCALE GENOMIC DNA]</scope>
</reference>